<keyword evidence="2" id="KW-0805">Transcription regulation</keyword>
<organism evidence="6 7">
    <name type="scientific">Pseudoalteromonas denitrificans DSM 6059</name>
    <dbReference type="NCBI Taxonomy" id="1123010"/>
    <lineage>
        <taxon>Bacteria</taxon>
        <taxon>Pseudomonadati</taxon>
        <taxon>Pseudomonadota</taxon>
        <taxon>Gammaproteobacteria</taxon>
        <taxon>Alteromonadales</taxon>
        <taxon>Pseudoalteromonadaceae</taxon>
        <taxon>Pseudoalteromonas</taxon>
    </lineage>
</organism>
<dbReference type="PANTHER" id="PTHR30537:SF74">
    <property type="entry name" value="HTH-TYPE TRANSCRIPTIONAL REGULATOR TRPI"/>
    <property type="match status" value="1"/>
</dbReference>
<dbReference type="InterPro" id="IPR036388">
    <property type="entry name" value="WH-like_DNA-bd_sf"/>
</dbReference>
<comment type="similarity">
    <text evidence="1">Belongs to the LysR transcriptional regulatory family.</text>
</comment>
<dbReference type="RefSeq" id="WP_091979387.1">
    <property type="nucleotide sequence ID" value="NZ_FOLO01000002.1"/>
</dbReference>
<dbReference type="InterPro" id="IPR005119">
    <property type="entry name" value="LysR_subst-bd"/>
</dbReference>
<dbReference type="Pfam" id="PF03466">
    <property type="entry name" value="LysR_substrate"/>
    <property type="match status" value="1"/>
</dbReference>
<dbReference type="PANTHER" id="PTHR30537">
    <property type="entry name" value="HTH-TYPE TRANSCRIPTIONAL REGULATOR"/>
    <property type="match status" value="1"/>
</dbReference>
<reference evidence="6 7" key="1">
    <citation type="submission" date="2016-10" db="EMBL/GenBank/DDBJ databases">
        <authorList>
            <person name="de Groot N.N."/>
        </authorList>
    </citation>
    <scope>NUCLEOTIDE SEQUENCE [LARGE SCALE GENOMIC DNA]</scope>
    <source>
        <strain evidence="6 7">DSM 6059</strain>
    </source>
</reference>
<dbReference type="InterPro" id="IPR036390">
    <property type="entry name" value="WH_DNA-bd_sf"/>
</dbReference>
<dbReference type="Gene3D" id="3.40.190.290">
    <property type="match status" value="1"/>
</dbReference>
<accession>A0A1I1EWJ9</accession>
<dbReference type="PROSITE" id="PS50931">
    <property type="entry name" value="HTH_LYSR"/>
    <property type="match status" value="1"/>
</dbReference>
<dbReference type="AlphaFoldDB" id="A0A1I1EWJ9"/>
<dbReference type="SUPFAM" id="SSF53850">
    <property type="entry name" value="Periplasmic binding protein-like II"/>
    <property type="match status" value="1"/>
</dbReference>
<evidence type="ECO:0000256" key="1">
    <source>
        <dbReference type="ARBA" id="ARBA00009437"/>
    </source>
</evidence>
<sequence>MKNLPPLKSLQVFLSAAQNNSFKAAAENLYVTQAAVSQQIRLLESHLGCKLFERNSKQTKLNEKGKLLMPYIEHAFEQINHGVNAVKFEPNANELRISALHSVTSILLIPKISEFQEKNSNLSVQFSPNNKLDTFEALDIDIAIRRGLGDYSGLKSRKLVEDSIILISSPLIIKENKNDIDIIFDLPLLEDTSSDIQEAINDCCKQFDIKRSRLKSRLKTTDALPIIQSALAGQGIAFVSKVLVDEHLRNGNLINVLNYYFDNPRSLYLVAPAHHFSWDKVKRFETWITKLLSI</sequence>
<evidence type="ECO:0000256" key="4">
    <source>
        <dbReference type="ARBA" id="ARBA00023163"/>
    </source>
</evidence>
<evidence type="ECO:0000256" key="3">
    <source>
        <dbReference type="ARBA" id="ARBA00023125"/>
    </source>
</evidence>
<dbReference type="GO" id="GO:0006351">
    <property type="term" value="P:DNA-templated transcription"/>
    <property type="evidence" value="ECO:0007669"/>
    <property type="project" value="TreeGrafter"/>
</dbReference>
<dbReference type="InterPro" id="IPR000847">
    <property type="entry name" value="LysR_HTH_N"/>
</dbReference>
<dbReference type="GO" id="GO:0003700">
    <property type="term" value="F:DNA-binding transcription factor activity"/>
    <property type="evidence" value="ECO:0007669"/>
    <property type="project" value="InterPro"/>
</dbReference>
<dbReference type="PRINTS" id="PR00039">
    <property type="entry name" value="HTHLYSR"/>
</dbReference>
<dbReference type="GO" id="GO:0043565">
    <property type="term" value="F:sequence-specific DNA binding"/>
    <property type="evidence" value="ECO:0007669"/>
    <property type="project" value="TreeGrafter"/>
</dbReference>
<dbReference type="Gene3D" id="1.10.10.10">
    <property type="entry name" value="Winged helix-like DNA-binding domain superfamily/Winged helix DNA-binding domain"/>
    <property type="match status" value="1"/>
</dbReference>
<evidence type="ECO:0000313" key="6">
    <source>
        <dbReference type="EMBL" id="SFB89878.1"/>
    </source>
</evidence>
<evidence type="ECO:0000256" key="2">
    <source>
        <dbReference type="ARBA" id="ARBA00023015"/>
    </source>
</evidence>
<keyword evidence="4" id="KW-0804">Transcription</keyword>
<keyword evidence="7" id="KW-1185">Reference proteome</keyword>
<dbReference type="OrthoDB" id="5877876at2"/>
<dbReference type="InterPro" id="IPR058163">
    <property type="entry name" value="LysR-type_TF_proteobact-type"/>
</dbReference>
<dbReference type="Proteomes" id="UP000198862">
    <property type="component" value="Unassembled WGS sequence"/>
</dbReference>
<dbReference type="Pfam" id="PF00126">
    <property type="entry name" value="HTH_1"/>
    <property type="match status" value="1"/>
</dbReference>
<evidence type="ECO:0000259" key="5">
    <source>
        <dbReference type="PROSITE" id="PS50931"/>
    </source>
</evidence>
<protein>
    <submittedName>
        <fullName evidence="6">DNA-binding transcriptional regulator, LysR family</fullName>
    </submittedName>
</protein>
<proteinExistence type="inferred from homology"/>
<evidence type="ECO:0000313" key="7">
    <source>
        <dbReference type="Proteomes" id="UP000198862"/>
    </source>
</evidence>
<name>A0A1I1EWJ9_9GAMM</name>
<dbReference type="SUPFAM" id="SSF46785">
    <property type="entry name" value="Winged helix' DNA-binding domain"/>
    <property type="match status" value="1"/>
</dbReference>
<dbReference type="STRING" id="1123010.SAMN02745724_00413"/>
<keyword evidence="3 6" id="KW-0238">DNA-binding</keyword>
<dbReference type="EMBL" id="FOLO01000002">
    <property type="protein sequence ID" value="SFB89878.1"/>
    <property type="molecule type" value="Genomic_DNA"/>
</dbReference>
<feature type="domain" description="HTH lysR-type" evidence="5">
    <location>
        <begin position="5"/>
        <end position="62"/>
    </location>
</feature>
<gene>
    <name evidence="6" type="ORF">SAMN02745724_00413</name>
</gene>
<dbReference type="FunFam" id="1.10.10.10:FF:000001">
    <property type="entry name" value="LysR family transcriptional regulator"/>
    <property type="match status" value="1"/>
</dbReference>